<feature type="compositionally biased region" description="Basic and acidic residues" evidence="1">
    <location>
        <begin position="725"/>
        <end position="735"/>
    </location>
</feature>
<evidence type="ECO:0000313" key="3">
    <source>
        <dbReference type="Proteomes" id="UP000267821"/>
    </source>
</evidence>
<feature type="compositionally biased region" description="Basic and acidic residues" evidence="1">
    <location>
        <begin position="931"/>
        <end position="947"/>
    </location>
</feature>
<feature type="region of interest" description="Disordered" evidence="1">
    <location>
        <begin position="868"/>
        <end position="963"/>
    </location>
</feature>
<dbReference type="AlphaFoldDB" id="A0A3N4LEH2"/>
<accession>A0A3N4LEH2</accession>
<dbReference type="Pfam" id="PF10336">
    <property type="entry name" value="DUF2420"/>
    <property type="match status" value="1"/>
</dbReference>
<evidence type="ECO:0000256" key="1">
    <source>
        <dbReference type="SAM" id="MobiDB-lite"/>
    </source>
</evidence>
<feature type="compositionally biased region" description="Acidic residues" evidence="1">
    <location>
        <begin position="471"/>
        <end position="512"/>
    </location>
</feature>
<gene>
    <name evidence="2" type="ORF">L211DRAFT_572557</name>
</gene>
<protein>
    <submittedName>
        <fullName evidence="2">Uncharacterized protein</fullName>
    </submittedName>
</protein>
<organism evidence="2 3">
    <name type="scientific">Terfezia boudieri ATCC MYA-4762</name>
    <dbReference type="NCBI Taxonomy" id="1051890"/>
    <lineage>
        <taxon>Eukaryota</taxon>
        <taxon>Fungi</taxon>
        <taxon>Dikarya</taxon>
        <taxon>Ascomycota</taxon>
        <taxon>Pezizomycotina</taxon>
        <taxon>Pezizomycetes</taxon>
        <taxon>Pezizales</taxon>
        <taxon>Pezizaceae</taxon>
        <taxon>Terfezia</taxon>
    </lineage>
</organism>
<dbReference type="OrthoDB" id="5339076at2759"/>
<feature type="compositionally biased region" description="Basic and acidic residues" evidence="1">
    <location>
        <begin position="522"/>
        <end position="539"/>
    </location>
</feature>
<feature type="compositionally biased region" description="Basic and acidic residues" evidence="1">
    <location>
        <begin position="434"/>
        <end position="446"/>
    </location>
</feature>
<feature type="compositionally biased region" description="Acidic residues" evidence="1">
    <location>
        <begin position="699"/>
        <end position="708"/>
    </location>
</feature>
<dbReference type="InterPro" id="IPR018822">
    <property type="entry name" value="UPF0646"/>
</dbReference>
<dbReference type="Proteomes" id="UP000267821">
    <property type="component" value="Unassembled WGS sequence"/>
</dbReference>
<feature type="compositionally biased region" description="Polar residues" evidence="1">
    <location>
        <begin position="189"/>
        <end position="208"/>
    </location>
</feature>
<name>A0A3N4LEH2_9PEZI</name>
<sequence>MEAIQLGQLLHPGIINGDDEMMDSDYDQAIQQDDDYDIELDAAEVYSNAGDEEMKFDMGEEPITYDNDDVMLDEGEYQPNIIQEEMIITEVPSVNAPFSSIEMSTTTATEIDHTNSTELPDTQTLSQSSTQDIHTDLFVLSQHVPGVVVEVPNSPVVDRQVQEVQLDTTEIAENTQHEQHIQTQEDVIHSSNDNQSGQPLSKFSSADNGKQHQVGLDGEASVDSSAQSETVLILEKIHPIIVQFESNTLALFNSEHYLNFSALDDPQSTYPDVPSVFLLQDVSFYSKGFDELFGALREMFGATIGDDAEITMEFDGLELFLHEDNLLSRSISLSDLMDLHIRLLKQDGAERPDPLYIVLSTQARFTKRYSELLTAAGEGKGLSQICTFNPTNDLSTASDLPQSPESPTLATKDISAQDNNEPQENDLPVTASEPEDRNVNAQKTEEVSPSQQPQERRGSVEIAVDVQEPVEVVEQEYEEAGQAPIEEDSGDEDSGDEDSGDEEELLPPEGEEEQRNNNAVSEHLHIKSPQEEVAEKRPNEMPSIKNIEPMTRSVNKTGVEGVSEEATPETTQPEAEFEPEKKQNFGEEGTGDQPADAKVEEEEELDFGEEVISEGGCLETKEDSEELGSYEQNSQSVNGPPRDENPSQEESSTKVEVSSEDTLGDFAAEEERQYQRAQDGPVIVDTVYNTRTQSFGTEELLDYEEEEGQSSPFSEIPDDEGQTGEEGHDLTHATNDEEDAEQSPATASHETEIAGHPDEDGFSSTTIVEARDVYSPVPHSLSHSGTGGSQSPPEIDTEQHHIQVYQYEEDASADFNDAEQGEEVEDLEAYAVQGSYEYHEGPWGGDESGAFLQEESYYTAVVDHEEYDPGQYEENPNTVLIHDGETGEGSTGEHHEEDEENIDYLDEEGYNDEGAYHEYPEDAEEEVTEYDASRGDKSPIAKRHREEEADALDVQDIKRTRST</sequence>
<feature type="region of interest" description="Disordered" evidence="1">
    <location>
        <begin position="393"/>
        <end position="801"/>
    </location>
</feature>
<feature type="compositionally biased region" description="Basic and acidic residues" evidence="1">
    <location>
        <begin position="749"/>
        <end position="759"/>
    </location>
</feature>
<feature type="compositionally biased region" description="Polar residues" evidence="1">
    <location>
        <begin position="687"/>
        <end position="696"/>
    </location>
</feature>
<proteinExistence type="predicted"/>
<evidence type="ECO:0000313" key="2">
    <source>
        <dbReference type="EMBL" id="RPB20098.1"/>
    </source>
</evidence>
<feature type="region of interest" description="Disordered" evidence="1">
    <location>
        <begin position="189"/>
        <end position="222"/>
    </location>
</feature>
<dbReference type="InParanoid" id="A0A3N4LEH2"/>
<feature type="compositionally biased region" description="Acidic residues" evidence="1">
    <location>
        <begin position="896"/>
        <end position="911"/>
    </location>
</feature>
<reference evidence="2 3" key="1">
    <citation type="journal article" date="2018" name="Nat. Ecol. Evol.">
        <title>Pezizomycetes genomes reveal the molecular basis of ectomycorrhizal truffle lifestyle.</title>
        <authorList>
            <person name="Murat C."/>
            <person name="Payen T."/>
            <person name="Noel B."/>
            <person name="Kuo A."/>
            <person name="Morin E."/>
            <person name="Chen J."/>
            <person name="Kohler A."/>
            <person name="Krizsan K."/>
            <person name="Balestrini R."/>
            <person name="Da Silva C."/>
            <person name="Montanini B."/>
            <person name="Hainaut M."/>
            <person name="Levati E."/>
            <person name="Barry K.W."/>
            <person name="Belfiori B."/>
            <person name="Cichocki N."/>
            <person name="Clum A."/>
            <person name="Dockter R.B."/>
            <person name="Fauchery L."/>
            <person name="Guy J."/>
            <person name="Iotti M."/>
            <person name="Le Tacon F."/>
            <person name="Lindquist E.A."/>
            <person name="Lipzen A."/>
            <person name="Malagnac F."/>
            <person name="Mello A."/>
            <person name="Molinier V."/>
            <person name="Miyauchi S."/>
            <person name="Poulain J."/>
            <person name="Riccioni C."/>
            <person name="Rubini A."/>
            <person name="Sitrit Y."/>
            <person name="Splivallo R."/>
            <person name="Traeger S."/>
            <person name="Wang M."/>
            <person name="Zifcakova L."/>
            <person name="Wipf D."/>
            <person name="Zambonelli A."/>
            <person name="Paolocci F."/>
            <person name="Nowrousian M."/>
            <person name="Ottonello S."/>
            <person name="Baldrian P."/>
            <person name="Spatafora J.W."/>
            <person name="Henrissat B."/>
            <person name="Nagy L.G."/>
            <person name="Aury J.M."/>
            <person name="Wincker P."/>
            <person name="Grigoriev I.V."/>
            <person name="Bonfante P."/>
            <person name="Martin F.M."/>
        </authorList>
    </citation>
    <scope>NUCLEOTIDE SEQUENCE [LARGE SCALE GENOMIC DNA]</scope>
    <source>
        <strain evidence="2 3">ATCC MYA-4762</strain>
    </source>
</reference>
<feature type="compositionally biased region" description="Polar residues" evidence="1">
    <location>
        <begin position="781"/>
        <end position="792"/>
    </location>
</feature>
<keyword evidence="3" id="KW-1185">Reference proteome</keyword>
<feature type="compositionally biased region" description="Polar residues" evidence="1">
    <location>
        <begin position="393"/>
        <end position="422"/>
    </location>
</feature>
<dbReference type="EMBL" id="ML121577">
    <property type="protein sequence ID" value="RPB20098.1"/>
    <property type="molecule type" value="Genomic_DNA"/>
</dbReference>
<feature type="compositionally biased region" description="Acidic residues" evidence="1">
    <location>
        <begin position="599"/>
        <end position="612"/>
    </location>
</feature>